<comment type="caution">
    <text evidence="4">The sequence shown here is derived from an EMBL/GenBank/DDBJ whole genome shotgun (WGS) entry which is preliminary data.</text>
</comment>
<proteinExistence type="predicted"/>
<dbReference type="InterPro" id="IPR050595">
    <property type="entry name" value="Bact_response_regulator"/>
</dbReference>
<evidence type="ECO:0000256" key="2">
    <source>
        <dbReference type="PROSITE-ProRule" id="PRU00169"/>
    </source>
</evidence>
<dbReference type="HOGENOM" id="CLU_000445_69_17_5"/>
<dbReference type="SUPFAM" id="SSF52172">
    <property type="entry name" value="CheY-like"/>
    <property type="match status" value="1"/>
</dbReference>
<dbReference type="Gene3D" id="3.40.50.2300">
    <property type="match status" value="1"/>
</dbReference>
<dbReference type="EMBL" id="ADVL01000868">
    <property type="protein sequence ID" value="EFH09244.1"/>
    <property type="molecule type" value="Genomic_DNA"/>
</dbReference>
<dbReference type="Pfam" id="PF00072">
    <property type="entry name" value="Response_reg"/>
    <property type="match status" value="1"/>
</dbReference>
<dbReference type="PROSITE" id="PS50110">
    <property type="entry name" value="RESPONSE_REGULATORY"/>
    <property type="match status" value="1"/>
</dbReference>
<keyword evidence="5" id="KW-1185">Reference proteome</keyword>
<organism evidence="4 5">
    <name type="scientific">Pseudoroseomonas cervicalis ATCC 49957</name>
    <dbReference type="NCBI Taxonomy" id="525371"/>
    <lineage>
        <taxon>Bacteria</taxon>
        <taxon>Pseudomonadati</taxon>
        <taxon>Pseudomonadota</taxon>
        <taxon>Alphaproteobacteria</taxon>
        <taxon>Acetobacterales</taxon>
        <taxon>Roseomonadaceae</taxon>
        <taxon>Roseomonas</taxon>
    </lineage>
</organism>
<dbReference type="GO" id="GO:0000160">
    <property type="term" value="P:phosphorelay signal transduction system"/>
    <property type="evidence" value="ECO:0007669"/>
    <property type="project" value="InterPro"/>
</dbReference>
<dbReference type="Proteomes" id="UP000005324">
    <property type="component" value="Unassembled WGS sequence"/>
</dbReference>
<evidence type="ECO:0000313" key="4">
    <source>
        <dbReference type="EMBL" id="EFH09244.1"/>
    </source>
</evidence>
<accession>D5RTX6</accession>
<dbReference type="PANTHER" id="PTHR44591:SF25">
    <property type="entry name" value="CHEMOTAXIS TWO-COMPONENT RESPONSE REGULATOR"/>
    <property type="match status" value="1"/>
</dbReference>
<evidence type="ECO:0000259" key="3">
    <source>
        <dbReference type="PROSITE" id="PS50110"/>
    </source>
</evidence>
<keyword evidence="1 2" id="KW-0597">Phosphoprotein</keyword>
<feature type="domain" description="Response regulatory" evidence="3">
    <location>
        <begin position="21"/>
        <end position="137"/>
    </location>
</feature>
<dbReference type="AlphaFoldDB" id="D5RTX6"/>
<dbReference type="PANTHER" id="PTHR44591">
    <property type="entry name" value="STRESS RESPONSE REGULATOR PROTEIN 1"/>
    <property type="match status" value="1"/>
</dbReference>
<gene>
    <name evidence="4" type="primary">cheY6</name>
    <name evidence="4" type="ORF">HMPREF0731_4538</name>
</gene>
<dbReference type="InterPro" id="IPR011006">
    <property type="entry name" value="CheY-like_superfamily"/>
</dbReference>
<evidence type="ECO:0000256" key="1">
    <source>
        <dbReference type="ARBA" id="ARBA00022553"/>
    </source>
</evidence>
<reference evidence="4 5" key="1">
    <citation type="submission" date="2010-04" db="EMBL/GenBank/DDBJ databases">
        <authorList>
            <person name="Qin X."/>
            <person name="Bachman B."/>
            <person name="Battles P."/>
            <person name="Bell A."/>
            <person name="Bess C."/>
            <person name="Bickham C."/>
            <person name="Chaboub L."/>
            <person name="Chen D."/>
            <person name="Coyle M."/>
            <person name="Deiros D.R."/>
            <person name="Dinh H."/>
            <person name="Forbes L."/>
            <person name="Fowler G."/>
            <person name="Francisco L."/>
            <person name="Fu Q."/>
            <person name="Gubbala S."/>
            <person name="Hale W."/>
            <person name="Han Y."/>
            <person name="Hemphill L."/>
            <person name="Highlander S.K."/>
            <person name="Hirani K."/>
            <person name="Hogues M."/>
            <person name="Jackson L."/>
            <person name="Jakkamsetti A."/>
            <person name="Javaid M."/>
            <person name="Jiang H."/>
            <person name="Korchina V."/>
            <person name="Kovar C."/>
            <person name="Lara F."/>
            <person name="Lee S."/>
            <person name="Mata R."/>
            <person name="Mathew T."/>
            <person name="Moen C."/>
            <person name="Morales K."/>
            <person name="Munidasa M."/>
            <person name="Nazareth L."/>
            <person name="Ngo R."/>
            <person name="Nguyen L."/>
            <person name="Okwuonu G."/>
            <person name="Ongeri F."/>
            <person name="Patil S."/>
            <person name="Petrosino J."/>
            <person name="Pham C."/>
            <person name="Pham P."/>
            <person name="Pu L.-L."/>
            <person name="Puazo M."/>
            <person name="Raj R."/>
            <person name="Reid J."/>
            <person name="Rouhana J."/>
            <person name="Saada N."/>
            <person name="Shang Y."/>
            <person name="Simmons D."/>
            <person name="Thornton R."/>
            <person name="Warren J."/>
            <person name="Weissenberger G."/>
            <person name="Zhang J."/>
            <person name="Zhang L."/>
            <person name="Zhou C."/>
            <person name="Zhu D."/>
            <person name="Muzny D."/>
            <person name="Worley K."/>
            <person name="Gibbs R."/>
        </authorList>
    </citation>
    <scope>NUCLEOTIDE SEQUENCE [LARGE SCALE GENOMIC DNA]</scope>
    <source>
        <strain evidence="4 5">ATCC 49957</strain>
    </source>
</reference>
<protein>
    <submittedName>
        <fullName evidence="4">Response regulator receiver domain protein</fullName>
    </submittedName>
</protein>
<dbReference type="SMART" id="SM00448">
    <property type="entry name" value="REC"/>
    <property type="match status" value="1"/>
</dbReference>
<dbReference type="InterPro" id="IPR001789">
    <property type="entry name" value="Sig_transdc_resp-reg_receiver"/>
</dbReference>
<evidence type="ECO:0000313" key="5">
    <source>
        <dbReference type="Proteomes" id="UP000005324"/>
    </source>
</evidence>
<name>D5RTX6_9PROT</name>
<sequence length="140" mass="15106">MRRGDAPVARGTRPRDAEMKTALLVDDSPTMLMTMAGILERMGFAVTTAANGEEGLSCLRRGGFALVITDYHMPGINGVEMISAARKLPAARFTPMLLLTTESEQRKRDEARAAGATGWLVKPVAPDKLQQVIRQVLPGA</sequence>
<feature type="modified residue" description="4-aspartylphosphate" evidence="2">
    <location>
        <position position="70"/>
    </location>
</feature>